<dbReference type="Proteomes" id="UP001153620">
    <property type="component" value="Chromosome 2"/>
</dbReference>
<keyword evidence="1" id="KW-1133">Transmembrane helix</keyword>
<dbReference type="OrthoDB" id="5841748at2759"/>
<keyword evidence="1" id="KW-0472">Membrane</keyword>
<accession>A0A9N9RR64</accession>
<keyword evidence="1" id="KW-0812">Transmembrane</keyword>
<dbReference type="AlphaFoldDB" id="A0A9N9RR64"/>
<keyword evidence="3" id="KW-1185">Reference proteome</keyword>
<evidence type="ECO:0000256" key="1">
    <source>
        <dbReference type="SAM" id="Phobius"/>
    </source>
</evidence>
<evidence type="ECO:0000313" key="3">
    <source>
        <dbReference type="Proteomes" id="UP001153620"/>
    </source>
</evidence>
<feature type="transmembrane region" description="Helical" evidence="1">
    <location>
        <begin position="33"/>
        <end position="52"/>
    </location>
</feature>
<proteinExistence type="predicted"/>
<sequence length="168" mass="19499">MMDRVLSYQTAIRANSADTSGFDIRQYISKRTCISLTMSIAFIALIFGFLLGKFTSDRNHIIKENQRRLDTVHRTVVTQSEVDRMIDSVSEAAQFKLTTNFKEQYASEQGANTYLMYLGQNFSSCFHQVTYDSSNHDLVDFLNNLLKNYYKIYLKCSRDLRNILLKND</sequence>
<reference evidence="2" key="1">
    <citation type="submission" date="2022-01" db="EMBL/GenBank/DDBJ databases">
        <authorList>
            <person name="King R."/>
        </authorList>
    </citation>
    <scope>NUCLEOTIDE SEQUENCE</scope>
</reference>
<name>A0A9N9RR64_9DIPT</name>
<gene>
    <name evidence="2" type="ORF">CHIRRI_LOCUS6205</name>
</gene>
<protein>
    <submittedName>
        <fullName evidence="2">Uncharacterized protein</fullName>
    </submittedName>
</protein>
<evidence type="ECO:0000313" key="2">
    <source>
        <dbReference type="EMBL" id="CAG9803304.1"/>
    </source>
</evidence>
<dbReference type="EMBL" id="OU895878">
    <property type="protein sequence ID" value="CAG9803304.1"/>
    <property type="molecule type" value="Genomic_DNA"/>
</dbReference>
<reference evidence="2" key="2">
    <citation type="submission" date="2022-10" db="EMBL/GenBank/DDBJ databases">
        <authorList>
            <consortium name="ENA_rothamsted_submissions"/>
            <consortium name="culmorum"/>
            <person name="King R."/>
        </authorList>
    </citation>
    <scope>NUCLEOTIDE SEQUENCE</scope>
</reference>
<organism evidence="2 3">
    <name type="scientific">Chironomus riparius</name>
    <dbReference type="NCBI Taxonomy" id="315576"/>
    <lineage>
        <taxon>Eukaryota</taxon>
        <taxon>Metazoa</taxon>
        <taxon>Ecdysozoa</taxon>
        <taxon>Arthropoda</taxon>
        <taxon>Hexapoda</taxon>
        <taxon>Insecta</taxon>
        <taxon>Pterygota</taxon>
        <taxon>Neoptera</taxon>
        <taxon>Endopterygota</taxon>
        <taxon>Diptera</taxon>
        <taxon>Nematocera</taxon>
        <taxon>Chironomoidea</taxon>
        <taxon>Chironomidae</taxon>
        <taxon>Chironominae</taxon>
        <taxon>Chironomus</taxon>
    </lineage>
</organism>